<name>A0A017HNG6_9RHOB</name>
<dbReference type="CDD" id="cd04277">
    <property type="entry name" value="ZnMc_serralysin_like"/>
    <property type="match status" value="1"/>
</dbReference>
<dbReference type="InterPro" id="IPR011049">
    <property type="entry name" value="Serralysin-like_metalloprot_C"/>
</dbReference>
<keyword evidence="7" id="KW-1185">Reference proteome</keyword>
<dbReference type="GO" id="GO:0005509">
    <property type="term" value="F:calcium ion binding"/>
    <property type="evidence" value="ECO:0007669"/>
    <property type="project" value="InterPro"/>
</dbReference>
<feature type="domain" description="Peptidase M10 serralysin C-terminal" evidence="5">
    <location>
        <begin position="237"/>
        <end position="490"/>
    </location>
</feature>
<organism evidence="6 7">
    <name type="scientific">Rubellimicrobium mesophilum DSM 19309</name>
    <dbReference type="NCBI Taxonomy" id="442562"/>
    <lineage>
        <taxon>Bacteria</taxon>
        <taxon>Pseudomonadati</taxon>
        <taxon>Pseudomonadota</taxon>
        <taxon>Alphaproteobacteria</taxon>
        <taxon>Rhodobacterales</taxon>
        <taxon>Roseobacteraceae</taxon>
        <taxon>Rubellimicrobium</taxon>
    </lineage>
</organism>
<dbReference type="PRINTS" id="PR00313">
    <property type="entry name" value="CABNDNGRPT"/>
</dbReference>
<dbReference type="PANTHER" id="PTHR38340">
    <property type="entry name" value="S-LAYER PROTEIN"/>
    <property type="match status" value="1"/>
</dbReference>
<keyword evidence="6" id="KW-0482">Metalloprotease</keyword>
<dbReference type="Pfam" id="PF00353">
    <property type="entry name" value="HemolysinCabind"/>
    <property type="match status" value="1"/>
</dbReference>
<dbReference type="GO" id="GO:0006508">
    <property type="term" value="P:proteolysis"/>
    <property type="evidence" value="ECO:0007669"/>
    <property type="project" value="UniProtKB-KW"/>
</dbReference>
<dbReference type="OrthoDB" id="733404at2"/>
<evidence type="ECO:0000256" key="2">
    <source>
        <dbReference type="ARBA" id="ARBA00004613"/>
    </source>
</evidence>
<proteinExistence type="predicted"/>
<evidence type="ECO:0000259" key="5">
    <source>
        <dbReference type="Pfam" id="PF08548"/>
    </source>
</evidence>
<evidence type="ECO:0000256" key="4">
    <source>
        <dbReference type="ARBA" id="ARBA00022737"/>
    </source>
</evidence>
<dbReference type="InterPro" id="IPR001343">
    <property type="entry name" value="Hemolysn_Ca-bd"/>
</dbReference>
<dbReference type="EMBL" id="AOSK01000068">
    <property type="protein sequence ID" value="EYD75698.1"/>
    <property type="molecule type" value="Genomic_DNA"/>
</dbReference>
<dbReference type="GO" id="GO:0008237">
    <property type="term" value="F:metallopeptidase activity"/>
    <property type="evidence" value="ECO:0007669"/>
    <property type="project" value="UniProtKB-KW"/>
</dbReference>
<dbReference type="PROSITE" id="PS00330">
    <property type="entry name" value="HEMOLYSIN_CALCIUM"/>
    <property type="match status" value="2"/>
</dbReference>
<dbReference type="Gene3D" id="3.40.390.10">
    <property type="entry name" value="Collagenase (Catalytic Domain)"/>
    <property type="match status" value="1"/>
</dbReference>
<comment type="subcellular location">
    <subcellularLocation>
        <location evidence="2">Secreted</location>
    </subcellularLocation>
</comment>
<dbReference type="PATRIC" id="fig|442562.3.peg.2740"/>
<dbReference type="InterPro" id="IPR034033">
    <property type="entry name" value="Serralysin-like"/>
</dbReference>
<dbReference type="InterPro" id="IPR024079">
    <property type="entry name" value="MetalloPept_cat_dom_sf"/>
</dbReference>
<keyword evidence="6" id="KW-0645">Protease</keyword>
<dbReference type="RefSeq" id="WP_051521107.1">
    <property type="nucleotide sequence ID" value="NZ_KK088560.1"/>
</dbReference>
<dbReference type="InterPro" id="IPR018511">
    <property type="entry name" value="Hemolysin-typ_Ca-bd_CS"/>
</dbReference>
<keyword evidence="3" id="KW-0964">Secreted</keyword>
<evidence type="ECO:0000313" key="7">
    <source>
        <dbReference type="Proteomes" id="UP000019666"/>
    </source>
</evidence>
<accession>A0A017HNG6</accession>
<dbReference type="InterPro" id="IPR050557">
    <property type="entry name" value="RTX_toxin/Mannuronan_C5-epim"/>
</dbReference>
<evidence type="ECO:0000256" key="1">
    <source>
        <dbReference type="ARBA" id="ARBA00001913"/>
    </source>
</evidence>
<dbReference type="AlphaFoldDB" id="A0A017HNG6"/>
<comment type="caution">
    <text evidence="6">The sequence shown here is derived from an EMBL/GenBank/DDBJ whole genome shotgun (WGS) entry which is preliminary data.</text>
</comment>
<dbReference type="HOGENOM" id="CLU_025059_0_0_5"/>
<sequence>MGSTARPDTVAPTGNVWLDGLLWGTRWGADGGPATIDAYIAGQGGEEAVSDGLGSSVTAYAAYPREAAAMAEAMASFEAVCGIHFRVVPSQAEANLVWSVVSNLDSSGAYGWSTPPGAGTVGGLARSLVAINYESYYPPSGKGFLLEGGFDFCTLIHELGHAVGLAHPHDHGGGSSVFPGVAAAFDDLGDFDMNQGVFTMMSYNDGWQTGPEGPTTARTHGYQAGPMALDIAALQQLYGPNMAARTGDDVYRLPEANRPGAFYACLWDAGGTDRIDGAAHRANQIDLRAATLERGPGGGGFLSYADHVQGGFTIAHGVLIEDARGGAEDDLLHGNAAANGLEGFGGGDVLRGGRGTDLLRGGGGADRLSGGAGDDLIEGGAGADRLQGNGGADAFVFAAGDSAPGRPDVIDGFAPGEDAIDLSALDPNPGAPGDQRLHLDDGGAFGPGGVRQQLAGDGLRIEVNLDRDDAPEMAILLHGLAQRLAASDFVL</sequence>
<dbReference type="Gene3D" id="2.150.10.10">
    <property type="entry name" value="Serralysin-like metalloprotease, C-terminal"/>
    <property type="match status" value="1"/>
</dbReference>
<protein>
    <submittedName>
        <fullName evidence="6">Putative Zn-dependent metalloprotease</fullName>
    </submittedName>
</protein>
<dbReference type="STRING" id="442562.Rumeso_02785"/>
<gene>
    <name evidence="6" type="ORF">Rumeso_02785</name>
</gene>
<comment type="cofactor">
    <cofactor evidence="1">
        <name>Ca(2+)</name>
        <dbReference type="ChEBI" id="CHEBI:29108"/>
    </cofactor>
</comment>
<dbReference type="SUPFAM" id="SSF51120">
    <property type="entry name" value="beta-Roll"/>
    <property type="match status" value="1"/>
</dbReference>
<evidence type="ECO:0000313" key="6">
    <source>
        <dbReference type="EMBL" id="EYD75698.1"/>
    </source>
</evidence>
<dbReference type="Pfam" id="PF08548">
    <property type="entry name" value="Peptidase_M10_C"/>
    <property type="match status" value="1"/>
</dbReference>
<dbReference type="PANTHER" id="PTHR38340:SF1">
    <property type="entry name" value="S-LAYER PROTEIN"/>
    <property type="match status" value="1"/>
</dbReference>
<dbReference type="InterPro" id="IPR013858">
    <property type="entry name" value="Peptidase_M10B_C"/>
</dbReference>
<reference evidence="6 7" key="1">
    <citation type="submission" date="2013-02" db="EMBL/GenBank/DDBJ databases">
        <authorList>
            <person name="Fiebig A."/>
            <person name="Goeker M."/>
            <person name="Klenk H.-P.P."/>
        </authorList>
    </citation>
    <scope>NUCLEOTIDE SEQUENCE [LARGE SCALE GENOMIC DNA]</scope>
    <source>
        <strain evidence="6 7">DSM 19309</strain>
    </source>
</reference>
<dbReference type="GO" id="GO:0005615">
    <property type="term" value="C:extracellular space"/>
    <property type="evidence" value="ECO:0007669"/>
    <property type="project" value="InterPro"/>
</dbReference>
<keyword evidence="4" id="KW-0677">Repeat</keyword>
<evidence type="ECO:0000256" key="3">
    <source>
        <dbReference type="ARBA" id="ARBA00022525"/>
    </source>
</evidence>
<keyword evidence="6" id="KW-0378">Hydrolase</keyword>
<dbReference type="Proteomes" id="UP000019666">
    <property type="component" value="Unassembled WGS sequence"/>
</dbReference>
<dbReference type="SUPFAM" id="SSF55486">
    <property type="entry name" value="Metalloproteases ('zincins'), catalytic domain"/>
    <property type="match status" value="1"/>
</dbReference>